<feature type="binding site" evidence="3">
    <location>
        <position position="22"/>
    </location>
    <ligand>
        <name>FAD</name>
        <dbReference type="ChEBI" id="CHEBI:57692"/>
    </ligand>
</feature>
<comment type="caution">
    <text evidence="5">The sequence shown here is derived from an EMBL/GenBank/DDBJ whole genome shotgun (WGS) entry which is preliminary data.</text>
</comment>
<feature type="binding site" evidence="3">
    <location>
        <position position="67"/>
    </location>
    <ligand>
        <name>FAD</name>
        <dbReference type="ChEBI" id="CHEBI:57692"/>
    </ligand>
</feature>
<name>A0A0L8ALG6_9BACT</name>
<dbReference type="InterPro" id="IPR036134">
    <property type="entry name" value="Crypto/Photolyase_FAD-like_sf"/>
</dbReference>
<dbReference type="GO" id="GO:0043153">
    <property type="term" value="P:entrainment of circadian clock by photoperiod"/>
    <property type="evidence" value="ECO:0007669"/>
    <property type="project" value="TreeGrafter"/>
</dbReference>
<proteinExistence type="predicted"/>
<evidence type="ECO:0000313" key="5">
    <source>
        <dbReference type="EMBL" id="KOF03323.1"/>
    </source>
</evidence>
<dbReference type="RefSeq" id="WP_053223278.1">
    <property type="nucleotide sequence ID" value="NZ_JSVA01000008.1"/>
</dbReference>
<accession>A0A0L8ALG6</accession>
<keyword evidence="1 3" id="KW-0285">Flavoprotein</keyword>
<gene>
    <name evidence="5" type="ORF">OB69_08535</name>
</gene>
<dbReference type="PATRIC" id="fig|1566026.4.peg.3540"/>
<comment type="cofactor">
    <cofactor evidence="3">
        <name>FAD</name>
        <dbReference type="ChEBI" id="CHEBI:57692"/>
    </cofactor>
    <text evidence="3">Binds 1 FAD per subunit.</text>
</comment>
<dbReference type="InterPro" id="IPR002081">
    <property type="entry name" value="Cryptochrome/DNA_photolyase_1"/>
</dbReference>
<keyword evidence="5" id="KW-0456">Lyase</keyword>
<dbReference type="Pfam" id="PF03441">
    <property type="entry name" value="FAD_binding_7"/>
    <property type="match status" value="1"/>
</dbReference>
<sequence length="366" mass="43048">MNFPTSLPEIEARIHNLSIEAYGKTRNYKNGAVSYLSPYISRGVISTKQLFEHALNQDLKWWEKEKFIQELAWRDYWQQVWIAKGDLINKDLKQPQSKVNNHLIPKSIIDGNTGIEAVDEAIETLKKTGYMHNHMRMYVASMVCNLAQCHWLAPAQWMYGYLLDGDWASNALSWQWVAGANANKKYYANQENINRYFFTNQKNTFLDHDYELLPELDIPYALSELAGFDHHLQLPETRNLIIDNSKKTLIYNYYNIDPNWHKDEDVNRVFLIEPAFFEAYPINQKCLDFAINLTSNIPEIQIHVGSFDSLKEVVDPTKIIYKEHPTNLSYTGTEEPRDWMFELKGYFPSFFNFWKKTKKKIDHIPK</sequence>
<organism evidence="5 6">
    <name type="scientific">Roseivirga seohaensis subsp. aquiponti</name>
    <dbReference type="NCBI Taxonomy" id="1566026"/>
    <lineage>
        <taxon>Bacteria</taxon>
        <taxon>Pseudomonadati</taxon>
        <taxon>Bacteroidota</taxon>
        <taxon>Cytophagia</taxon>
        <taxon>Cytophagales</taxon>
        <taxon>Roseivirgaceae</taxon>
        <taxon>Roseivirga</taxon>
    </lineage>
</organism>
<feature type="binding site" evidence="3">
    <location>
        <begin position="164"/>
        <end position="166"/>
    </location>
    <ligand>
        <name>FAD</name>
        <dbReference type="ChEBI" id="CHEBI:57692"/>
    </ligand>
</feature>
<dbReference type="PANTHER" id="PTHR11455:SF18">
    <property type="entry name" value="SI:CH1073-390K14.1"/>
    <property type="match status" value="1"/>
</dbReference>
<dbReference type="Proteomes" id="UP000036908">
    <property type="component" value="Unassembled WGS sequence"/>
</dbReference>
<keyword evidence="6" id="KW-1185">Reference proteome</keyword>
<evidence type="ECO:0000256" key="3">
    <source>
        <dbReference type="PIRSR" id="PIRSR602081-1"/>
    </source>
</evidence>
<dbReference type="Gene3D" id="1.10.579.10">
    <property type="entry name" value="DNA Cyclobutane Dipyrimidine Photolyase, subunit A, domain 3"/>
    <property type="match status" value="1"/>
</dbReference>
<dbReference type="SUPFAM" id="SSF48173">
    <property type="entry name" value="Cryptochrome/photolyase FAD-binding domain"/>
    <property type="match status" value="1"/>
</dbReference>
<dbReference type="GO" id="GO:0003677">
    <property type="term" value="F:DNA binding"/>
    <property type="evidence" value="ECO:0007669"/>
    <property type="project" value="TreeGrafter"/>
</dbReference>
<dbReference type="PANTHER" id="PTHR11455">
    <property type="entry name" value="CRYPTOCHROME"/>
    <property type="match status" value="1"/>
</dbReference>
<protein>
    <submittedName>
        <fullName evidence="5">Deoxyribodipyrimidine photolyase</fullName>
    </submittedName>
</protein>
<evidence type="ECO:0000256" key="2">
    <source>
        <dbReference type="ARBA" id="ARBA00022827"/>
    </source>
</evidence>
<dbReference type="InterPro" id="IPR005101">
    <property type="entry name" value="Cryptochr/Photolyase_FAD-bd"/>
</dbReference>
<dbReference type="OrthoDB" id="9772484at2"/>
<evidence type="ECO:0000313" key="6">
    <source>
        <dbReference type="Proteomes" id="UP000036908"/>
    </source>
</evidence>
<dbReference type="GO" id="GO:0003904">
    <property type="term" value="F:deoxyribodipyrimidine photo-lyase activity"/>
    <property type="evidence" value="ECO:0007669"/>
    <property type="project" value="TreeGrafter"/>
</dbReference>
<dbReference type="GO" id="GO:0071949">
    <property type="term" value="F:FAD binding"/>
    <property type="evidence" value="ECO:0007669"/>
    <property type="project" value="TreeGrafter"/>
</dbReference>
<dbReference type="GO" id="GO:0032922">
    <property type="term" value="P:circadian regulation of gene expression"/>
    <property type="evidence" value="ECO:0007669"/>
    <property type="project" value="TreeGrafter"/>
</dbReference>
<dbReference type="EMBL" id="JSVA01000008">
    <property type="protein sequence ID" value="KOF03323.1"/>
    <property type="molecule type" value="Genomic_DNA"/>
</dbReference>
<feature type="domain" description="Cryptochrome/DNA photolyase FAD-binding" evidence="4">
    <location>
        <begin position="67"/>
        <end position="188"/>
    </location>
</feature>
<keyword evidence="2 3" id="KW-0274">FAD</keyword>
<dbReference type="GO" id="GO:0005737">
    <property type="term" value="C:cytoplasm"/>
    <property type="evidence" value="ECO:0007669"/>
    <property type="project" value="TreeGrafter"/>
</dbReference>
<dbReference type="Gene3D" id="1.25.40.80">
    <property type="match status" value="1"/>
</dbReference>
<dbReference type="AlphaFoldDB" id="A0A0L8ALG6"/>
<reference evidence="6" key="1">
    <citation type="submission" date="2014-11" db="EMBL/GenBank/DDBJ databases">
        <title>Genome sequencing of Roseivirga sp. D-25.</title>
        <authorList>
            <person name="Selvaratnam C."/>
            <person name="Thevarajoo S."/>
            <person name="Goh K.M."/>
            <person name="Eee R."/>
            <person name="Chan K.-G."/>
            <person name="Chong C.S."/>
        </authorList>
    </citation>
    <scope>NUCLEOTIDE SEQUENCE [LARGE SCALE GENOMIC DNA]</scope>
    <source>
        <strain evidence="6">D-25</strain>
    </source>
</reference>
<evidence type="ECO:0000256" key="1">
    <source>
        <dbReference type="ARBA" id="ARBA00022630"/>
    </source>
</evidence>
<evidence type="ECO:0000259" key="4">
    <source>
        <dbReference type="Pfam" id="PF03441"/>
    </source>
</evidence>